<dbReference type="HOGENOM" id="CLU_040781_0_0_9"/>
<evidence type="ECO:0000256" key="2">
    <source>
        <dbReference type="SAM" id="SignalP"/>
    </source>
</evidence>
<reference evidence="5" key="1">
    <citation type="submission" date="2011-11" db="EMBL/GenBank/DDBJ databases">
        <title>Complete sequence of Desulfosporosinus orientis DSM 765.</title>
        <authorList>
            <person name="Lucas S."/>
            <person name="Han J."/>
            <person name="Lapidus A."/>
            <person name="Cheng J.-F."/>
            <person name="Goodwin L."/>
            <person name="Pitluck S."/>
            <person name="Peters L."/>
            <person name="Ovchinnikova G."/>
            <person name="Teshima H."/>
            <person name="Detter J.C."/>
            <person name="Han C."/>
            <person name="Tapia R."/>
            <person name="Land M."/>
            <person name="Hauser L."/>
            <person name="Kyrpides N."/>
            <person name="Ivanova N."/>
            <person name="Pagani I."/>
            <person name="Pester M."/>
            <person name="Spring S."/>
            <person name="Ollivier B."/>
            <person name="Rattei T."/>
            <person name="Klenk H.-P."/>
            <person name="Wagner M."/>
            <person name="Loy A."/>
            <person name="Woyke T."/>
        </authorList>
    </citation>
    <scope>NUCLEOTIDE SEQUENCE [LARGE SCALE GENOMIC DNA]</scope>
    <source>
        <strain evidence="5">ATCC 19365 / DSM 765 / NCIMB 8382 / VKM B-1628</strain>
    </source>
</reference>
<dbReference type="eggNOG" id="COG1262">
    <property type="taxonomic scope" value="Bacteria"/>
</dbReference>
<evidence type="ECO:0000256" key="1">
    <source>
        <dbReference type="SAM" id="MobiDB-lite"/>
    </source>
</evidence>
<feature type="region of interest" description="Disordered" evidence="1">
    <location>
        <begin position="39"/>
        <end position="70"/>
    </location>
</feature>
<evidence type="ECO:0000313" key="4">
    <source>
        <dbReference type="EMBL" id="AET69319.1"/>
    </source>
</evidence>
<feature type="chain" id="PRO_5003505102" description="Lcl C-terminal domain-containing protein" evidence="2">
    <location>
        <begin position="29"/>
        <end position="463"/>
    </location>
</feature>
<dbReference type="RefSeq" id="WP_014186126.1">
    <property type="nucleotide sequence ID" value="NC_016584.1"/>
</dbReference>
<dbReference type="Proteomes" id="UP000006346">
    <property type="component" value="Chromosome"/>
</dbReference>
<protein>
    <recommendedName>
        <fullName evidence="3">Lcl C-terminal domain-containing protein</fullName>
    </recommendedName>
</protein>
<organism evidence="4 5">
    <name type="scientific">Desulfosporosinus orientis (strain ATCC 19365 / DSM 765 / NCIMB 8382 / VKM B-1628 / Singapore I)</name>
    <name type="common">Desulfotomaculum orientis</name>
    <dbReference type="NCBI Taxonomy" id="768706"/>
    <lineage>
        <taxon>Bacteria</taxon>
        <taxon>Bacillati</taxon>
        <taxon>Bacillota</taxon>
        <taxon>Clostridia</taxon>
        <taxon>Eubacteriales</taxon>
        <taxon>Desulfitobacteriaceae</taxon>
        <taxon>Desulfosporosinus</taxon>
    </lineage>
</organism>
<feature type="signal peptide" evidence="2">
    <location>
        <begin position="1"/>
        <end position="28"/>
    </location>
</feature>
<dbReference type="PROSITE" id="PS51257">
    <property type="entry name" value="PROKAR_LIPOPROTEIN"/>
    <property type="match status" value="1"/>
</dbReference>
<keyword evidence="5" id="KW-1185">Reference proteome</keyword>
<dbReference type="PANTHER" id="PTHR35812:SF1">
    <property type="entry name" value="LIPOPROTEIN"/>
    <property type="match status" value="1"/>
</dbReference>
<proteinExistence type="predicted"/>
<name>G7WBS2_DESOD</name>
<dbReference type="InterPro" id="IPR011460">
    <property type="entry name" value="Lcl_C"/>
</dbReference>
<dbReference type="STRING" id="768706.Desor_3869"/>
<feature type="region of interest" description="Disordered" evidence="1">
    <location>
        <begin position="424"/>
        <end position="446"/>
    </location>
</feature>
<dbReference type="EMBL" id="CP003108">
    <property type="protein sequence ID" value="AET69319.1"/>
    <property type="molecule type" value="Genomic_DNA"/>
</dbReference>
<keyword evidence="2" id="KW-0732">Signal</keyword>
<feature type="domain" description="Lcl C-terminal" evidence="3">
    <location>
        <begin position="293"/>
        <end position="407"/>
    </location>
</feature>
<gene>
    <name evidence="4" type="ordered locus">Desor_3869</name>
</gene>
<evidence type="ECO:0000259" key="3">
    <source>
        <dbReference type="Pfam" id="PF07603"/>
    </source>
</evidence>
<dbReference type="AlphaFoldDB" id="G7WBS2"/>
<feature type="domain" description="Lcl C-terminal" evidence="3">
    <location>
        <begin position="150"/>
        <end position="277"/>
    </location>
</feature>
<dbReference type="PANTHER" id="PTHR35812">
    <property type="entry name" value="LIPOPROTEIN"/>
    <property type="match status" value="1"/>
</dbReference>
<accession>G7WBS2</accession>
<dbReference type="Pfam" id="PF07603">
    <property type="entry name" value="Lcl_C"/>
    <property type="match status" value="2"/>
</dbReference>
<sequence length="463" mass="50788">MFGFRRKIIMIISLVVLLSFSMMACSNAYCNTAPQLQPPLQEASPGGQGPNLQPLPPNNPQGETDAPLNNGAKPLKMPYTIAEANAIEDAMVQDVDTSTLNGTYPIADTGQTSFWSNTGSIKEPAAGEKFYGQDATYTTHTMSFTDNRDGTVTDNVTGLMWQQDPGEKMTWAQAVDMLDYFELAGYTDWRLPTIKELYSLIDFSGETGSKPFLNTDYFVFHYGDETGERVIDSQYATSTIYESDTMNGNTTMFGVNFADGRIKGYPITKTFYVMLVRGESNYGLNNFVDNGDGTVTDLATGLMWMKYDSGALMDNGAIDWDDALTWAENLEYAGYDDWKLPDVKELQSIVDYSRSPDTTGSAALDPVFQVTSIQAMDGSTDFPYFWSSTTHLDGHQNGMFAAYVAFGEALGEMNGVIMDVHGAGAQRSDPKTGNESDYPSAGNGPQGDVRTVFNYVRAVRIAD</sequence>
<dbReference type="KEGG" id="dor:Desor_3869"/>
<reference evidence="4 5" key="2">
    <citation type="journal article" date="2012" name="J. Bacteriol.">
        <title>Complete genome sequences of Desulfosporosinus orientis DSM765T, Desulfosporosinus youngiae DSM17734T, Desulfosporosinus meridiei DSM13257T, and Desulfosporosinus acidiphilus DSM22704T.</title>
        <authorList>
            <person name="Pester M."/>
            <person name="Brambilla E."/>
            <person name="Alazard D."/>
            <person name="Rattei T."/>
            <person name="Weinmaier T."/>
            <person name="Han J."/>
            <person name="Lucas S."/>
            <person name="Lapidus A."/>
            <person name="Cheng J.F."/>
            <person name="Goodwin L."/>
            <person name="Pitluck S."/>
            <person name="Peters L."/>
            <person name="Ovchinnikova G."/>
            <person name="Teshima H."/>
            <person name="Detter J.C."/>
            <person name="Han C.S."/>
            <person name="Tapia R."/>
            <person name="Land M.L."/>
            <person name="Hauser L."/>
            <person name="Kyrpides N.C."/>
            <person name="Ivanova N.N."/>
            <person name="Pagani I."/>
            <person name="Huntmann M."/>
            <person name="Wei C.L."/>
            <person name="Davenport K.W."/>
            <person name="Daligault H."/>
            <person name="Chain P.S."/>
            <person name="Chen A."/>
            <person name="Mavromatis K."/>
            <person name="Markowitz V."/>
            <person name="Szeto E."/>
            <person name="Mikhailova N."/>
            <person name="Pati A."/>
            <person name="Wagner M."/>
            <person name="Woyke T."/>
            <person name="Ollivier B."/>
            <person name="Klenk H.P."/>
            <person name="Spring S."/>
            <person name="Loy A."/>
        </authorList>
    </citation>
    <scope>NUCLEOTIDE SEQUENCE [LARGE SCALE GENOMIC DNA]</scope>
    <source>
        <strain evidence="5">ATCC 19365 / DSM 765 / NCIMB 8382 / VKM B-1628</strain>
    </source>
</reference>
<dbReference type="PATRIC" id="fig|768706.3.peg.3912"/>
<evidence type="ECO:0000313" key="5">
    <source>
        <dbReference type="Proteomes" id="UP000006346"/>
    </source>
</evidence>